<dbReference type="EMBL" id="AMYB01000001">
    <property type="protein sequence ID" value="OAD08125.1"/>
    <property type="molecule type" value="Genomic_DNA"/>
</dbReference>
<feature type="compositionally biased region" description="Low complexity" evidence="1">
    <location>
        <begin position="426"/>
        <end position="442"/>
    </location>
</feature>
<dbReference type="PANTHER" id="PTHR28125">
    <property type="entry name" value="MEIOTIC EXPRESSION UP-REGULATED PROTEIN 26"/>
    <property type="match status" value="1"/>
</dbReference>
<accession>A0A168PRX3</accession>
<dbReference type="Pfam" id="PF14616">
    <property type="entry name" value="Rua1_C"/>
    <property type="match status" value="1"/>
</dbReference>
<gene>
    <name evidence="3" type="ORF">MUCCIDRAFT_90155</name>
</gene>
<organism evidence="3 4">
    <name type="scientific">Mucor lusitanicus CBS 277.49</name>
    <dbReference type="NCBI Taxonomy" id="747725"/>
    <lineage>
        <taxon>Eukaryota</taxon>
        <taxon>Fungi</taxon>
        <taxon>Fungi incertae sedis</taxon>
        <taxon>Mucoromycota</taxon>
        <taxon>Mucoromycotina</taxon>
        <taxon>Mucoromycetes</taxon>
        <taxon>Mucorales</taxon>
        <taxon>Mucorineae</taxon>
        <taxon>Mucoraceae</taxon>
        <taxon>Mucor</taxon>
    </lineage>
</organism>
<proteinExistence type="predicted"/>
<sequence length="622" mass="71072">MDIQGYLPAKEERSGLHYADRSNDRMNMPSTSDYKPNLTANPSSSSIPKILPTLVEEEDGASNEDAATFTYPIATMVTPAPEDANMASSSSSSSQDPVDHDNLNPALLLNRYDKRKSSPAILGLPFGLNHEAQLSLHLSQQRNSIEAAMLLANFNKLMAFPKANEIEHKVHPQQQQWQDDMSIPSQNKSAWGDVLINEAESNRRHSYDVNMSWQTMPEAFLERPDLLHKAASTSTSANATASSSSSSLHTAHSDAPVFKQENLYSHHTPTKVSWSHDDLHQSHSQHPHHQQQSQHPYSSVEYSNHPISPRQHGRLYHPTMSSPLAPHTYHHRYPPPHPQQQQQPPQQADQHHHHPGGVSMLHPLARQPDLSSNIGVKRELDSQQPQPQPQHPYYSYTFPPQHPMQQRYYYPNNGKLPLPTHPSMESQQGQHPHQQQQQHGSPIISKPKRKKQKAANFDEFDEELEQETNEEDYPDMSARDVEAARTDPEARPRKQKLRFAGDKYTPAWVRYNGQSKEGLCDTCKPGKWLQLKNSAYWYHKQFFHGISSVSGKEFVQPLETRWVDQDLVEGLCHQCHTWVAVSNVKRKNSVLWYRHAHKADLYPTRMNWMTLSQELELSNRKL</sequence>
<keyword evidence="4" id="KW-1185">Reference proteome</keyword>
<feature type="region of interest" description="Disordered" evidence="1">
    <location>
        <begin position="1"/>
        <end position="47"/>
    </location>
</feature>
<dbReference type="VEuPathDB" id="FungiDB:MUCCIDRAFT_90155"/>
<feature type="domain" description="Transcription regulator Rua1 C-terminal" evidence="2">
    <location>
        <begin position="502"/>
        <end position="598"/>
    </location>
</feature>
<reference evidence="3 4" key="1">
    <citation type="submission" date="2015-06" db="EMBL/GenBank/DDBJ databases">
        <title>Expansion of signal transduction pathways in fungi by whole-genome duplication.</title>
        <authorList>
            <consortium name="DOE Joint Genome Institute"/>
            <person name="Corrochano L.M."/>
            <person name="Kuo A."/>
            <person name="Marcet-Houben M."/>
            <person name="Polaino S."/>
            <person name="Salamov A."/>
            <person name="Villalobos J.M."/>
            <person name="Alvarez M.I."/>
            <person name="Avalos J."/>
            <person name="Benito E.P."/>
            <person name="Benoit I."/>
            <person name="Burger G."/>
            <person name="Camino L.P."/>
            <person name="Canovas D."/>
            <person name="Cerda-Olmedo E."/>
            <person name="Cheng J.-F."/>
            <person name="Dominguez A."/>
            <person name="Elias M."/>
            <person name="Eslava A.P."/>
            <person name="Glaser F."/>
            <person name="Grimwood J."/>
            <person name="Gutierrez G."/>
            <person name="Heitman J."/>
            <person name="Henrissat B."/>
            <person name="Iturriaga E.A."/>
            <person name="Lang B.F."/>
            <person name="Lavin J.L."/>
            <person name="Lee S."/>
            <person name="Li W."/>
            <person name="Lindquist E."/>
            <person name="Lopez-Garcia S."/>
            <person name="Luque E.M."/>
            <person name="Marcos A.T."/>
            <person name="Martin J."/>
            <person name="Mccluskey K."/>
            <person name="Medina H.R."/>
            <person name="Miralles-Duran A."/>
            <person name="Miyazaki A."/>
            <person name="Munoz-Torres E."/>
            <person name="Oguiza J.A."/>
            <person name="Ohm R."/>
            <person name="Olmedo M."/>
            <person name="Orejas M."/>
            <person name="Ortiz-Castellanos L."/>
            <person name="Pisabarro A.G."/>
            <person name="Rodriguez-Romero J."/>
            <person name="Ruiz-Herrera J."/>
            <person name="Ruiz-Vazquez R."/>
            <person name="Sanz C."/>
            <person name="Schackwitz W."/>
            <person name="Schmutz J."/>
            <person name="Shahriari M."/>
            <person name="Shelest E."/>
            <person name="Silva-Franco F."/>
            <person name="Soanes D."/>
            <person name="Syed K."/>
            <person name="Tagua V.G."/>
            <person name="Talbot N.J."/>
            <person name="Thon M."/>
            <person name="De Vries R.P."/>
            <person name="Wiebenga A."/>
            <person name="Yadav J.S."/>
            <person name="Braun E.L."/>
            <person name="Baker S."/>
            <person name="Garre V."/>
            <person name="Horwitz B."/>
            <person name="Torres-Martinez S."/>
            <person name="Idnurm A."/>
            <person name="Herrera-Estrella A."/>
            <person name="Gabaldon T."/>
            <person name="Grigoriev I.V."/>
        </authorList>
    </citation>
    <scope>NUCLEOTIDE SEQUENCE [LARGE SCALE GENOMIC DNA]</scope>
    <source>
        <strain evidence="3 4">CBS 277.49</strain>
    </source>
</reference>
<feature type="region of interest" description="Disordered" evidence="1">
    <location>
        <begin position="231"/>
        <end position="253"/>
    </location>
</feature>
<dbReference type="AlphaFoldDB" id="A0A168PRX3"/>
<feature type="compositionally biased region" description="Polar residues" evidence="1">
    <location>
        <begin position="28"/>
        <end position="47"/>
    </location>
</feature>
<feature type="compositionally biased region" description="Basic and acidic residues" evidence="1">
    <location>
        <begin position="9"/>
        <end position="24"/>
    </location>
</feature>
<feature type="region of interest" description="Disordered" evidence="1">
    <location>
        <begin position="81"/>
        <end position="103"/>
    </location>
</feature>
<feature type="compositionally biased region" description="Acidic residues" evidence="1">
    <location>
        <begin position="458"/>
        <end position="474"/>
    </location>
</feature>
<name>A0A168PRX3_MUCCL</name>
<feature type="region of interest" description="Disordered" evidence="1">
    <location>
        <begin position="379"/>
        <end position="494"/>
    </location>
</feature>
<evidence type="ECO:0000313" key="4">
    <source>
        <dbReference type="Proteomes" id="UP000077051"/>
    </source>
</evidence>
<dbReference type="PANTHER" id="PTHR28125:SF3">
    <property type="entry name" value="TRANSCRIPTION REGULATOR RUA1 C-TERMINAL DOMAIN-CONTAINING PROTEIN"/>
    <property type="match status" value="1"/>
</dbReference>
<feature type="compositionally biased region" description="Low complexity" evidence="1">
    <location>
        <begin position="339"/>
        <end position="348"/>
    </location>
</feature>
<dbReference type="InterPro" id="IPR028012">
    <property type="entry name" value="Rua1_C"/>
</dbReference>
<evidence type="ECO:0000259" key="2">
    <source>
        <dbReference type="Pfam" id="PF14616"/>
    </source>
</evidence>
<evidence type="ECO:0000313" key="3">
    <source>
        <dbReference type="EMBL" id="OAD08125.1"/>
    </source>
</evidence>
<dbReference type="Proteomes" id="UP000077051">
    <property type="component" value="Unassembled WGS sequence"/>
</dbReference>
<protein>
    <recommendedName>
        <fullName evidence="2">Transcription regulator Rua1 C-terminal domain-containing protein</fullName>
    </recommendedName>
</protein>
<feature type="compositionally biased region" description="Low complexity" evidence="1">
    <location>
        <begin position="231"/>
        <end position="250"/>
    </location>
</feature>
<evidence type="ECO:0000256" key="1">
    <source>
        <dbReference type="SAM" id="MobiDB-lite"/>
    </source>
</evidence>
<dbReference type="OrthoDB" id="5595379at2759"/>
<feature type="compositionally biased region" description="Low complexity" evidence="1">
    <location>
        <begin position="290"/>
        <end position="299"/>
    </location>
</feature>
<feature type="region of interest" description="Disordered" evidence="1">
    <location>
        <begin position="269"/>
        <end position="364"/>
    </location>
</feature>
<feature type="compositionally biased region" description="Basic and acidic residues" evidence="1">
    <location>
        <begin position="477"/>
        <end position="492"/>
    </location>
</feature>
<comment type="caution">
    <text evidence="3">The sequence shown here is derived from an EMBL/GenBank/DDBJ whole genome shotgun (WGS) entry which is preliminary data.</text>
</comment>